<evidence type="ECO:0000313" key="5">
    <source>
        <dbReference type="Proteomes" id="UP000477070"/>
    </source>
</evidence>
<proteinExistence type="predicted"/>
<reference evidence="2 5" key="4">
    <citation type="submission" date="2019-12" db="EMBL/GenBank/DDBJ databases">
        <title>Multi-Generational Helicobacter saguini Isolates.</title>
        <authorList>
            <person name="Mannion A."/>
            <person name="Shen Z."/>
            <person name="Fox J.G."/>
        </authorList>
    </citation>
    <scope>NUCLEOTIDE SEQUENCE [LARGE SCALE GENOMIC DNA]</scope>
    <source>
        <strain evidence="2">16-048</strain>
        <strain evidence="5">16-048 (F4)</strain>
    </source>
</reference>
<evidence type="ECO:0000313" key="4">
    <source>
        <dbReference type="Proteomes" id="UP000029714"/>
    </source>
</evidence>
<dbReference type="Pfam" id="PF18618">
    <property type="entry name" value="HP0268"/>
    <property type="match status" value="1"/>
</dbReference>
<gene>
    <name evidence="2" type="ORF">DCO61_07200</name>
    <name evidence="3" type="ORF">LS64_001875</name>
</gene>
<dbReference type="Proteomes" id="UP000029714">
    <property type="component" value="Unassembled WGS sequence"/>
</dbReference>
<dbReference type="OrthoDB" id="5345432at2"/>
<dbReference type="EMBL" id="JRMP02000002">
    <property type="protein sequence ID" value="TLD95626.1"/>
    <property type="molecule type" value="Genomic_DNA"/>
</dbReference>
<evidence type="ECO:0000313" key="2">
    <source>
        <dbReference type="EMBL" id="MWV69789.1"/>
    </source>
</evidence>
<protein>
    <recommendedName>
        <fullName evidence="1">HP0268 domain-containing protein</fullName>
    </recommendedName>
</protein>
<dbReference type="EMBL" id="QBIU01000001">
    <property type="protein sequence ID" value="MWV69789.1"/>
    <property type="molecule type" value="Genomic_DNA"/>
</dbReference>
<dbReference type="Proteomes" id="UP000477070">
    <property type="component" value="Unassembled WGS sequence"/>
</dbReference>
<reference evidence="3" key="3">
    <citation type="submission" date="2018-04" db="EMBL/GenBank/DDBJ databases">
        <authorList>
            <person name="Sheh A."/>
            <person name="Shen Z."/>
            <person name="Mannion A.J."/>
            <person name="Fox J.G."/>
        </authorList>
    </citation>
    <scope>NUCLEOTIDE SEQUENCE</scope>
    <source>
        <strain evidence="3">MIT 97-6194</strain>
    </source>
</reference>
<evidence type="ECO:0000313" key="3">
    <source>
        <dbReference type="EMBL" id="TLD95626.1"/>
    </source>
</evidence>
<comment type="caution">
    <text evidence="3">The sequence shown here is derived from an EMBL/GenBank/DDBJ whole genome shotgun (WGS) entry which is preliminary data.</text>
</comment>
<sequence length="86" mass="10139">MENKEIKLAKESLKDSKSESISLAKMGEIVDKGGKNGAFFYLSKDNQEKDLKKLESFFKARKRNIMLRELRYNMDTKDYIYELHVL</sequence>
<accession>A0A347VN61</accession>
<reference evidence="3 4" key="1">
    <citation type="journal article" date="2014" name="Genome Announc.">
        <title>Draft genome sequences of eight enterohepatic helicobacter species isolated from both laboratory and wild rodents.</title>
        <authorList>
            <person name="Sheh A."/>
            <person name="Shen Z."/>
            <person name="Fox J.G."/>
        </authorList>
    </citation>
    <scope>NUCLEOTIDE SEQUENCE [LARGE SCALE GENOMIC DNA]</scope>
    <source>
        <strain evidence="3 4">MIT 97-6194</strain>
    </source>
</reference>
<feature type="domain" description="HP0268" evidence="1">
    <location>
        <begin position="5"/>
        <end position="86"/>
    </location>
</feature>
<keyword evidence="4" id="KW-1185">Reference proteome</keyword>
<evidence type="ECO:0000259" key="1">
    <source>
        <dbReference type="Pfam" id="PF18618"/>
    </source>
</evidence>
<organism evidence="3 4">
    <name type="scientific">Helicobacter saguini</name>
    <dbReference type="NCBI Taxonomy" id="1548018"/>
    <lineage>
        <taxon>Bacteria</taxon>
        <taxon>Pseudomonadati</taxon>
        <taxon>Campylobacterota</taxon>
        <taxon>Epsilonproteobacteria</taxon>
        <taxon>Campylobacterales</taxon>
        <taxon>Helicobacteraceae</taxon>
        <taxon>Helicobacter</taxon>
    </lineage>
</organism>
<name>A0A347VN61_9HELI</name>
<dbReference type="InterPro" id="IPR040748">
    <property type="entry name" value="HP0268"/>
</dbReference>
<dbReference type="STRING" id="1548018.LS64_04065"/>
<dbReference type="RefSeq" id="WP_034570982.1">
    <property type="nucleotide sequence ID" value="NZ_JRMP02000002.1"/>
</dbReference>
<reference evidence="3 4" key="2">
    <citation type="journal article" date="2016" name="Infect. Immun.">
        <title>Helicobacter saguini, a Novel Helicobacter Isolated from Cotton-Top Tamarins with Ulcerative Colitis, Has Proinflammatory Properties and Induces Typhlocolitis and Dysplasia in Gnotobiotic IL-10-/- Mice.</title>
        <authorList>
            <person name="Shen Z."/>
            <person name="Mannion A."/>
            <person name="Whary M.T."/>
            <person name="Muthupalani S."/>
            <person name="Sheh A."/>
            <person name="Feng Y."/>
            <person name="Gong G."/>
            <person name="Vandamme P."/>
            <person name="Holcombe H.R."/>
            <person name="Paster B.J."/>
            <person name="Fox J.G."/>
        </authorList>
    </citation>
    <scope>NUCLEOTIDE SEQUENCE [LARGE SCALE GENOMIC DNA]</scope>
    <source>
        <strain evidence="3 4">MIT 97-6194</strain>
    </source>
</reference>
<dbReference type="AlphaFoldDB" id="A0A347VN61"/>